<feature type="chain" id="PRO_5013050644" evidence="2">
    <location>
        <begin position="23"/>
        <end position="245"/>
    </location>
</feature>
<evidence type="ECO:0000256" key="1">
    <source>
        <dbReference type="SAM" id="MobiDB-lite"/>
    </source>
</evidence>
<evidence type="ECO:0000256" key="2">
    <source>
        <dbReference type="SAM" id="SignalP"/>
    </source>
</evidence>
<reference evidence="3 4" key="1">
    <citation type="submission" date="2016-08" db="EMBL/GenBank/DDBJ databases">
        <title>A Parts List for Fungal Cellulosomes Revealed by Comparative Genomics.</title>
        <authorList>
            <consortium name="DOE Joint Genome Institute"/>
            <person name="Haitjema C.H."/>
            <person name="Gilmore S.P."/>
            <person name="Henske J.K."/>
            <person name="Solomon K.V."/>
            <person name="De Groot R."/>
            <person name="Kuo A."/>
            <person name="Mondo S.J."/>
            <person name="Salamov A.A."/>
            <person name="Labutti K."/>
            <person name="Zhao Z."/>
            <person name="Chiniquy J."/>
            <person name="Barry K."/>
            <person name="Brewer H.M."/>
            <person name="Purvine S.O."/>
            <person name="Wright A.T."/>
            <person name="Boxma B."/>
            <person name="Van Alen T."/>
            <person name="Hackstein J.H."/>
            <person name="Baker S.E."/>
            <person name="Grigoriev I.V."/>
            <person name="O'Malley M.A."/>
        </authorList>
    </citation>
    <scope>NUCLEOTIDE SEQUENCE [LARGE SCALE GENOMIC DNA]</scope>
    <source>
        <strain evidence="3 4">G1</strain>
    </source>
</reference>
<protein>
    <submittedName>
        <fullName evidence="3">Uncharacterized protein</fullName>
    </submittedName>
</protein>
<evidence type="ECO:0000313" key="3">
    <source>
        <dbReference type="EMBL" id="ORY73933.1"/>
    </source>
</evidence>
<evidence type="ECO:0000313" key="4">
    <source>
        <dbReference type="Proteomes" id="UP000193920"/>
    </source>
</evidence>
<feature type="region of interest" description="Disordered" evidence="1">
    <location>
        <begin position="117"/>
        <end position="160"/>
    </location>
</feature>
<dbReference type="STRING" id="1754190.A0A1Y2EQR1"/>
<feature type="region of interest" description="Disordered" evidence="1">
    <location>
        <begin position="216"/>
        <end position="245"/>
    </location>
</feature>
<keyword evidence="4" id="KW-1185">Reference proteome</keyword>
<feature type="compositionally biased region" description="Low complexity" evidence="1">
    <location>
        <begin position="216"/>
        <end position="225"/>
    </location>
</feature>
<proteinExistence type="predicted"/>
<accession>A0A1Y2EQR1</accession>
<dbReference type="Proteomes" id="UP000193920">
    <property type="component" value="Unassembled WGS sequence"/>
</dbReference>
<name>A0A1Y2EQR1_9FUNG</name>
<feature type="non-terminal residue" evidence="3">
    <location>
        <position position="245"/>
    </location>
</feature>
<feature type="compositionally biased region" description="Low complexity" evidence="1">
    <location>
        <begin position="117"/>
        <end position="127"/>
    </location>
</feature>
<gene>
    <name evidence="3" type="ORF">LY90DRAFT_666386</name>
</gene>
<comment type="caution">
    <text evidence="3">The sequence shown here is derived from an EMBL/GenBank/DDBJ whole genome shotgun (WGS) entry which is preliminary data.</text>
</comment>
<keyword evidence="2" id="KW-0732">Signal</keyword>
<dbReference type="EMBL" id="MCOG01000031">
    <property type="protein sequence ID" value="ORY73933.1"/>
    <property type="molecule type" value="Genomic_DNA"/>
</dbReference>
<dbReference type="AlphaFoldDB" id="A0A1Y2EQR1"/>
<organism evidence="3 4">
    <name type="scientific">Neocallimastix californiae</name>
    <dbReference type="NCBI Taxonomy" id="1754190"/>
    <lineage>
        <taxon>Eukaryota</taxon>
        <taxon>Fungi</taxon>
        <taxon>Fungi incertae sedis</taxon>
        <taxon>Chytridiomycota</taxon>
        <taxon>Chytridiomycota incertae sedis</taxon>
        <taxon>Neocallimastigomycetes</taxon>
        <taxon>Neocallimastigales</taxon>
        <taxon>Neocallimastigaceae</taxon>
        <taxon>Neocallimastix</taxon>
    </lineage>
</organism>
<feature type="signal peptide" evidence="2">
    <location>
        <begin position="1"/>
        <end position="22"/>
    </location>
</feature>
<sequence length="245" mass="24149">MYSLNLLSCLILLVLGSIYVLTKPLSIGNTVPTDGNTDPTDANTLAFPDKIFLDDIALALVQNFDEESSSDDEGLIFDEGVVPADNTGNHGNTAANAGAAGAAGAAAGKTGSNGSIIGSNSGKTNGNDNVSGTPKPGVVTAPDGTSTDLSDGTIKDGKVVDSKGNTVGTVGNDGKITDSKGNTVGTVSDGKIVDNNGNTVANVGNDGKVAPVAPVSGNNNNGNVSGTPKPGVVTAPDGTTTDFSN</sequence>